<feature type="transmembrane region" description="Helical" evidence="8">
    <location>
        <begin position="36"/>
        <end position="57"/>
    </location>
</feature>
<keyword evidence="3" id="KW-0328">Glycosyltransferase</keyword>
<dbReference type="GO" id="GO:0009103">
    <property type="term" value="P:lipopolysaccharide biosynthetic process"/>
    <property type="evidence" value="ECO:0007669"/>
    <property type="project" value="UniProtKB-ARBA"/>
</dbReference>
<gene>
    <name evidence="10" type="ORF">A3B40_05135</name>
</gene>
<dbReference type="Proteomes" id="UP000178040">
    <property type="component" value="Unassembled WGS sequence"/>
</dbReference>
<evidence type="ECO:0000256" key="5">
    <source>
        <dbReference type="ARBA" id="ARBA00022692"/>
    </source>
</evidence>
<evidence type="ECO:0000256" key="7">
    <source>
        <dbReference type="ARBA" id="ARBA00023136"/>
    </source>
</evidence>
<feature type="transmembrane region" description="Helical" evidence="8">
    <location>
        <begin position="413"/>
        <end position="432"/>
    </location>
</feature>
<feature type="transmembrane region" description="Helical" evidence="8">
    <location>
        <begin position="69"/>
        <end position="90"/>
    </location>
</feature>
<feature type="transmembrane region" description="Helical" evidence="8">
    <location>
        <begin position="444"/>
        <end position="466"/>
    </location>
</feature>
<keyword evidence="5 8" id="KW-0812">Transmembrane</keyword>
<evidence type="ECO:0000256" key="1">
    <source>
        <dbReference type="ARBA" id="ARBA00004651"/>
    </source>
</evidence>
<evidence type="ECO:0000259" key="9">
    <source>
        <dbReference type="Pfam" id="PF13231"/>
    </source>
</evidence>
<dbReference type="AlphaFoldDB" id="A0A1F7IMY0"/>
<evidence type="ECO:0000256" key="4">
    <source>
        <dbReference type="ARBA" id="ARBA00022679"/>
    </source>
</evidence>
<evidence type="ECO:0000256" key="2">
    <source>
        <dbReference type="ARBA" id="ARBA00022475"/>
    </source>
</evidence>
<evidence type="ECO:0000256" key="8">
    <source>
        <dbReference type="SAM" id="Phobius"/>
    </source>
</evidence>
<dbReference type="GO" id="GO:0016763">
    <property type="term" value="F:pentosyltransferase activity"/>
    <property type="evidence" value="ECO:0007669"/>
    <property type="project" value="TreeGrafter"/>
</dbReference>
<evidence type="ECO:0000256" key="3">
    <source>
        <dbReference type="ARBA" id="ARBA00022676"/>
    </source>
</evidence>
<dbReference type="GO" id="GO:0005886">
    <property type="term" value="C:plasma membrane"/>
    <property type="evidence" value="ECO:0007669"/>
    <property type="project" value="UniProtKB-SubCell"/>
</dbReference>
<feature type="domain" description="Glycosyltransferase RgtA/B/C/D-like" evidence="9">
    <location>
        <begin position="132"/>
        <end position="289"/>
    </location>
</feature>
<organism evidence="10 11">
    <name type="scientific">Candidatus Roizmanbacteria bacterium RIFCSPLOWO2_01_FULL_37_16</name>
    <dbReference type="NCBI Taxonomy" id="1802058"/>
    <lineage>
        <taxon>Bacteria</taxon>
        <taxon>Candidatus Roizmaniibacteriota</taxon>
    </lineage>
</organism>
<feature type="transmembrane region" description="Helical" evidence="8">
    <location>
        <begin position="386"/>
        <end position="406"/>
    </location>
</feature>
<proteinExistence type="predicted"/>
<feature type="transmembrane region" description="Helical" evidence="8">
    <location>
        <begin position="270"/>
        <end position="293"/>
    </location>
</feature>
<dbReference type="InterPro" id="IPR050297">
    <property type="entry name" value="LipidA_mod_glycosyltrf_83"/>
</dbReference>
<keyword evidence="4" id="KW-0808">Transferase</keyword>
<comment type="subcellular location">
    <subcellularLocation>
        <location evidence="1">Cell membrane</location>
        <topology evidence="1">Multi-pass membrane protein</topology>
    </subcellularLocation>
</comment>
<accession>A0A1F7IMY0</accession>
<name>A0A1F7IMY0_9BACT</name>
<reference evidence="10 11" key="1">
    <citation type="journal article" date="2016" name="Nat. Commun.">
        <title>Thousands of microbial genomes shed light on interconnected biogeochemical processes in an aquifer system.</title>
        <authorList>
            <person name="Anantharaman K."/>
            <person name="Brown C.T."/>
            <person name="Hug L.A."/>
            <person name="Sharon I."/>
            <person name="Castelle C.J."/>
            <person name="Probst A.J."/>
            <person name="Thomas B.C."/>
            <person name="Singh A."/>
            <person name="Wilkins M.J."/>
            <person name="Karaoz U."/>
            <person name="Brodie E.L."/>
            <person name="Williams K.H."/>
            <person name="Hubbard S.S."/>
            <person name="Banfield J.F."/>
        </authorList>
    </citation>
    <scope>NUCLEOTIDE SEQUENCE [LARGE SCALE GENOMIC DNA]</scope>
</reference>
<dbReference type="InterPro" id="IPR038731">
    <property type="entry name" value="RgtA/B/C-like"/>
</dbReference>
<feature type="transmembrane region" description="Helical" evidence="8">
    <location>
        <begin position="12"/>
        <end position="30"/>
    </location>
</feature>
<keyword evidence="7 8" id="KW-0472">Membrane</keyword>
<dbReference type="PANTHER" id="PTHR33908:SF11">
    <property type="entry name" value="MEMBRANE PROTEIN"/>
    <property type="match status" value="1"/>
</dbReference>
<feature type="transmembrane region" description="Helical" evidence="8">
    <location>
        <begin position="202"/>
        <end position="222"/>
    </location>
</feature>
<keyword evidence="6 8" id="KW-1133">Transmembrane helix</keyword>
<feature type="transmembrane region" description="Helical" evidence="8">
    <location>
        <begin position="141"/>
        <end position="168"/>
    </location>
</feature>
<evidence type="ECO:0000313" key="11">
    <source>
        <dbReference type="Proteomes" id="UP000178040"/>
    </source>
</evidence>
<keyword evidence="2" id="KW-1003">Cell membrane</keyword>
<dbReference type="Pfam" id="PF13231">
    <property type="entry name" value="PMT_2"/>
    <property type="match status" value="1"/>
</dbReference>
<feature type="transmembrane region" description="Helical" evidence="8">
    <location>
        <begin position="229"/>
        <end position="258"/>
    </location>
</feature>
<dbReference type="EMBL" id="MGAI01000022">
    <property type="protein sequence ID" value="OGK44739.1"/>
    <property type="molecule type" value="Genomic_DNA"/>
</dbReference>
<comment type="caution">
    <text evidence="10">The sequence shown here is derived from an EMBL/GenBank/DDBJ whole genome shotgun (WGS) entry which is preliminary data.</text>
</comment>
<dbReference type="PANTHER" id="PTHR33908">
    <property type="entry name" value="MANNOSYLTRANSFERASE YKCB-RELATED"/>
    <property type="match status" value="1"/>
</dbReference>
<evidence type="ECO:0000256" key="6">
    <source>
        <dbReference type="ARBA" id="ARBA00022989"/>
    </source>
</evidence>
<sequence length="572" mass="67718">MIYFDKYKKKILLIILSFIYLLILNYNLYINKFNPILIIVWIASIILFISPFINGVLSYFSRLRISKNTFVVTSVIFLPSIIRVLIILTLRRLWNHQDDMISAYFSAKYDLTGTNFFGPLPLDKGDWVSQFPAVYHFLQKIFFMIFGESLMSVKLSTIPYVIITSFFLYLTVKLLINRRTAVVSLMLYAFFPISLYHETLGLHINASSAVFMLFCFFLVIYFRYKQKIYAVLTGIACAFNFLFYPSSYIALPLMFILFFLDFLNQRKRYVVINLLLASFSFIFTVSPFLTYMYQAKNFYITQRFDQVNLLMGEHSELKDRINKGENIIRVLGDNFIKSVKSMYVDGIGGHGGYDFGYLAFFEKISLLFFIFGVFFSLYSIKKKFELMMIFIIIFITFFSGVVLTDMPPAYQRLLIAVPFIIIVTSGLFYFLEYYFEKNNGRKRYWFRIFFTAFLLIVYSSNNYFYFLKSIEKEKERVEVKIGNFIAQNYPVRKIYIAAFRTFALNKTFYFFGKENMKKTYSDYHDELLADFNPNEKYVYVLTYPDAFNDKFQEMDKNAKIINFSENFSLFVN</sequence>
<protein>
    <recommendedName>
        <fullName evidence="9">Glycosyltransferase RgtA/B/C/D-like domain-containing protein</fullName>
    </recommendedName>
</protein>
<feature type="transmembrane region" description="Helical" evidence="8">
    <location>
        <begin position="364"/>
        <end position="380"/>
    </location>
</feature>
<evidence type="ECO:0000313" key="10">
    <source>
        <dbReference type="EMBL" id="OGK44739.1"/>
    </source>
</evidence>